<gene>
    <name evidence="1" type="ORF">G9H71_19960</name>
</gene>
<protein>
    <submittedName>
        <fullName evidence="1">Uncharacterized protein</fullName>
    </submittedName>
</protein>
<evidence type="ECO:0000313" key="1">
    <source>
        <dbReference type="EMBL" id="NHC16064.1"/>
    </source>
</evidence>
<organism evidence="1 2">
    <name type="scientific">Motilibacter deserti</name>
    <dbReference type="NCBI Taxonomy" id="2714956"/>
    <lineage>
        <taxon>Bacteria</taxon>
        <taxon>Bacillati</taxon>
        <taxon>Actinomycetota</taxon>
        <taxon>Actinomycetes</taxon>
        <taxon>Motilibacterales</taxon>
        <taxon>Motilibacteraceae</taxon>
        <taxon>Motilibacter</taxon>
    </lineage>
</organism>
<name>A0ABX0H2P4_9ACTN</name>
<evidence type="ECO:0000313" key="2">
    <source>
        <dbReference type="Proteomes" id="UP000800981"/>
    </source>
</evidence>
<dbReference type="Proteomes" id="UP000800981">
    <property type="component" value="Unassembled WGS sequence"/>
</dbReference>
<comment type="caution">
    <text evidence="1">The sequence shown here is derived from an EMBL/GenBank/DDBJ whole genome shotgun (WGS) entry which is preliminary data.</text>
</comment>
<reference evidence="1 2" key="1">
    <citation type="submission" date="2020-03" db="EMBL/GenBank/DDBJ databases">
        <title>Two novel Motilibacter sp.</title>
        <authorList>
            <person name="Liu S."/>
        </authorList>
    </citation>
    <scope>NUCLEOTIDE SEQUENCE [LARGE SCALE GENOMIC DNA]</scope>
    <source>
        <strain evidence="1 2">E257</strain>
    </source>
</reference>
<dbReference type="EMBL" id="JAANNP010000087">
    <property type="protein sequence ID" value="NHC16064.1"/>
    <property type="molecule type" value="Genomic_DNA"/>
</dbReference>
<proteinExistence type="predicted"/>
<accession>A0ABX0H2P4</accession>
<sequence length="68" mass="6757">MPFYGGGRPGDDVTSIQQFCGGNVVLVTTSDGITRVFADDGGGNAPELSTSDCALIGAALVALGQAQP</sequence>
<dbReference type="RefSeq" id="WP_166284538.1">
    <property type="nucleotide sequence ID" value="NZ_JAANNP010000087.1"/>
</dbReference>
<keyword evidence="2" id="KW-1185">Reference proteome</keyword>